<evidence type="ECO:0000313" key="2">
    <source>
        <dbReference type="EMBL" id="NXC38041.1"/>
    </source>
</evidence>
<name>A0A851N720_9GALL</name>
<feature type="compositionally biased region" description="Acidic residues" evidence="1">
    <location>
        <begin position="370"/>
        <end position="386"/>
    </location>
</feature>
<dbReference type="PANTHER" id="PTHR21055">
    <property type="entry name" value="PROTEIN PHOSPHATASE 1 REGULATORY SUBUNIT 36"/>
    <property type="match status" value="1"/>
</dbReference>
<reference evidence="2" key="1">
    <citation type="submission" date="2019-09" db="EMBL/GenBank/DDBJ databases">
        <title>Bird 10,000 Genomes (B10K) Project - Family phase.</title>
        <authorList>
            <person name="Zhang G."/>
        </authorList>
    </citation>
    <scope>NUCLEOTIDE SEQUENCE</scope>
    <source>
        <strain evidence="2">B10K-DU-001-08</strain>
        <tissue evidence="2">Muscle</tissue>
    </source>
</reference>
<sequence length="408" mass="47067">MLQTGTLTSTIKLTSGVWYWKDDTKTLEFASSNPAAEEDLKAGKNAHFQEICVKNMKSIFQDESSAALPEKRLPDNEERIQKLSKWVQHEYVTLDDVKYVAFLLNEENKSLHMLPFAAVMGNKNIDEFLMALLFYMSFYLEKLALEKKARSLLSTMLFLEMDDEMDNVLAKLAVARIYLAKVYSNFVLWRGVEQQRHTSCGKRKTSLHKDRNFFEGFYNFCSYVTWLVFRRKHFQVIREEIGRLLCSDTFNPASRDQSNVFSQQAGDHTADENAVRLSHRRCICFLSRQIHAKHPPITTMVHQQSPVLSTLLPLPKERPQCLSQNHYCQDRESCSCENLPDFSELLTTKVGIIGAHASELNSLMVKSDGTMEEEEQDQEQEEEQEQKEEQERPRSHSSVLTSNLNLSA</sequence>
<dbReference type="AlphaFoldDB" id="A0A851N720"/>
<dbReference type="PANTHER" id="PTHR21055:SF3">
    <property type="entry name" value="PROTEIN PHOSPHATASE 1 REGULATORY SUBUNIT 36"/>
    <property type="match status" value="1"/>
</dbReference>
<feature type="region of interest" description="Disordered" evidence="1">
    <location>
        <begin position="367"/>
        <end position="408"/>
    </location>
</feature>
<dbReference type="Proteomes" id="UP000613066">
    <property type="component" value="Unassembled WGS sequence"/>
</dbReference>
<gene>
    <name evidence="2" type="primary">Ppp1r36</name>
    <name evidence="2" type="ORF">PENPIL_R07126</name>
</gene>
<dbReference type="Pfam" id="PF14895">
    <property type="entry name" value="PPPI_inhib"/>
    <property type="match status" value="1"/>
</dbReference>
<protein>
    <submittedName>
        <fullName evidence="2">PPR36 phosphatase</fullName>
    </submittedName>
</protein>
<organism evidence="2 3">
    <name type="scientific">Penelope pileata</name>
    <dbReference type="NCBI Taxonomy" id="1118817"/>
    <lineage>
        <taxon>Eukaryota</taxon>
        <taxon>Metazoa</taxon>
        <taxon>Chordata</taxon>
        <taxon>Craniata</taxon>
        <taxon>Vertebrata</taxon>
        <taxon>Euteleostomi</taxon>
        <taxon>Archelosauria</taxon>
        <taxon>Archosauria</taxon>
        <taxon>Dinosauria</taxon>
        <taxon>Saurischia</taxon>
        <taxon>Theropoda</taxon>
        <taxon>Coelurosauria</taxon>
        <taxon>Aves</taxon>
        <taxon>Neognathae</taxon>
        <taxon>Galloanserae</taxon>
        <taxon>Galliformes</taxon>
        <taxon>Cracidae</taxon>
        <taxon>Penelope</taxon>
    </lineage>
</organism>
<evidence type="ECO:0000313" key="3">
    <source>
        <dbReference type="Proteomes" id="UP000613066"/>
    </source>
</evidence>
<accession>A0A851N720</accession>
<feature type="non-terminal residue" evidence="2">
    <location>
        <position position="1"/>
    </location>
</feature>
<evidence type="ECO:0000256" key="1">
    <source>
        <dbReference type="SAM" id="MobiDB-lite"/>
    </source>
</evidence>
<dbReference type="EMBL" id="WBMW01000242">
    <property type="protein sequence ID" value="NXC38041.1"/>
    <property type="molecule type" value="Genomic_DNA"/>
</dbReference>
<dbReference type="InterPro" id="IPR026142">
    <property type="entry name" value="Pro_pase_1_reg_su_36"/>
</dbReference>
<dbReference type="GO" id="GO:0019902">
    <property type="term" value="F:phosphatase binding"/>
    <property type="evidence" value="ECO:0007669"/>
    <property type="project" value="InterPro"/>
</dbReference>
<dbReference type="OrthoDB" id="6724830at2759"/>
<proteinExistence type="predicted"/>
<feature type="non-terminal residue" evidence="2">
    <location>
        <position position="408"/>
    </location>
</feature>
<comment type="caution">
    <text evidence="2">The sequence shown here is derived from an EMBL/GenBank/DDBJ whole genome shotgun (WGS) entry which is preliminary data.</text>
</comment>
<feature type="compositionally biased region" description="Polar residues" evidence="1">
    <location>
        <begin position="396"/>
        <end position="408"/>
    </location>
</feature>
<keyword evidence="3" id="KW-1185">Reference proteome</keyword>